<evidence type="ECO:0000313" key="3">
    <source>
        <dbReference type="Proteomes" id="UP000005088"/>
    </source>
</evidence>
<proteinExistence type="predicted"/>
<feature type="region of interest" description="Disordered" evidence="1">
    <location>
        <begin position="78"/>
        <end position="143"/>
    </location>
</feature>
<feature type="region of interest" description="Disordered" evidence="1">
    <location>
        <begin position="1"/>
        <end position="20"/>
    </location>
</feature>
<dbReference type="EMBL" id="GG663503">
    <property type="protein sequence ID" value="EFD43587.2"/>
    <property type="molecule type" value="Genomic_DNA"/>
</dbReference>
<dbReference type="Proteomes" id="UP000005088">
    <property type="component" value="Unassembled WGS sequence"/>
</dbReference>
<protein>
    <submittedName>
        <fullName evidence="2">Uncharacterized protein</fullName>
    </submittedName>
</protein>
<accession>A0A9P2H879</accession>
<sequence length="143" mass="15486">MANSPGSGRVSARTPAKLTRRSKVTFTRAWPASNNDGCPTEQKYWAMVCTAVGYHRDDPAAELLLRNEGLAAAVQTGHLRLPATETSRQGPCGRQSVRQPRPGDHSVPPRDRSPNRDRAADLLPDQPSIGPGAMDLDPLGPRR</sequence>
<dbReference type="AlphaFoldDB" id="A0A9P2H879"/>
<name>A0A9P2H879_MYCTX</name>
<gene>
    <name evidence="2" type="ORF">TBOG_02422</name>
</gene>
<organism evidence="2 3">
    <name type="scientific">Mycobacterium tuberculosis variant africanum K85</name>
    <dbReference type="NCBI Taxonomy" id="611304"/>
    <lineage>
        <taxon>Bacteria</taxon>
        <taxon>Bacillati</taxon>
        <taxon>Actinomycetota</taxon>
        <taxon>Actinomycetes</taxon>
        <taxon>Mycobacteriales</taxon>
        <taxon>Mycobacteriaceae</taxon>
        <taxon>Mycobacterium</taxon>
        <taxon>Mycobacterium tuberculosis complex</taxon>
    </lineage>
</organism>
<feature type="compositionally biased region" description="Basic and acidic residues" evidence="1">
    <location>
        <begin position="101"/>
        <end position="120"/>
    </location>
</feature>
<evidence type="ECO:0000313" key="2">
    <source>
        <dbReference type="EMBL" id="EFD43587.2"/>
    </source>
</evidence>
<evidence type="ECO:0000256" key="1">
    <source>
        <dbReference type="SAM" id="MobiDB-lite"/>
    </source>
</evidence>
<reference evidence="3" key="1">
    <citation type="submission" date="2009-03" db="EMBL/GenBank/DDBJ databases">
        <title>The Genome Sequence of Mycobacterium africanum strain K85 (originally listed here as Mycobacterium tuberculosis).</title>
        <authorList>
            <consortium name="The Broad Institute Genome Sequencing Platform"/>
            <person name="Small P."/>
            <person name="Gagneaux S."/>
            <person name="Hopewell P."/>
            <person name="Young S.K."/>
            <person name="Kodira C.D."/>
            <person name="Zeng Q."/>
            <person name="Koehrsen M."/>
            <person name="Alvarado L."/>
            <person name="Berlin A."/>
            <person name="Borenstein D."/>
            <person name="Chen Z."/>
            <person name="Engels R."/>
            <person name="Freedman E."/>
            <person name="Gellesch M."/>
            <person name="Goldberg J."/>
            <person name="Griggs A."/>
            <person name="Gujja S."/>
            <person name="Heiman D."/>
            <person name="Hepburn T."/>
            <person name="Howarth C."/>
            <person name="Jen D."/>
            <person name="Larson L."/>
            <person name="Lewis B."/>
            <person name="Mehta T."/>
            <person name="Park D."/>
            <person name="Pearson M."/>
            <person name="Roberts A."/>
            <person name="Saif S."/>
            <person name="Shea T."/>
            <person name="Shenoy N."/>
            <person name="Sisk P."/>
            <person name="Stolte C."/>
            <person name="Sykes S."/>
            <person name="Walk T."/>
            <person name="White J."/>
            <person name="Yandava C."/>
            <person name="Nusbaum C."/>
            <person name="Galagan J."/>
            <person name="Birren B."/>
        </authorList>
    </citation>
    <scope>NUCLEOTIDE SEQUENCE [LARGE SCALE GENOMIC DNA]</scope>
    <source>
        <strain evidence="3">K85</strain>
    </source>
</reference>